<dbReference type="GO" id="GO:0006629">
    <property type="term" value="P:lipid metabolic process"/>
    <property type="evidence" value="ECO:0007669"/>
    <property type="project" value="InterPro"/>
</dbReference>
<evidence type="ECO:0000256" key="1">
    <source>
        <dbReference type="ARBA" id="ARBA00014286"/>
    </source>
</evidence>
<reference evidence="2 3" key="1">
    <citation type="submission" date="2015-09" db="EMBL/GenBank/DDBJ databases">
        <authorList>
            <consortium name="Pathogen Informatics"/>
        </authorList>
    </citation>
    <scope>NUCLEOTIDE SEQUENCE [LARGE SCALE GENOMIC DNA]</scope>
    <source>
        <strain evidence="2 3">2789STDY5608872</strain>
    </source>
</reference>
<dbReference type="InterPro" id="IPR051236">
    <property type="entry name" value="HAT_RTT109-like"/>
</dbReference>
<dbReference type="AlphaFoldDB" id="A0A173VUK7"/>
<name>A0A173VUK7_PARDI</name>
<proteinExistence type="predicted"/>
<gene>
    <name evidence="2" type="ORF">ERS852429_03657</name>
</gene>
<dbReference type="CDD" id="cd08577">
    <property type="entry name" value="PI-PLCc_GDPD_SF_unchar3"/>
    <property type="match status" value="1"/>
</dbReference>
<dbReference type="SUPFAM" id="SSF51695">
    <property type="entry name" value="PLC-like phosphodiesterases"/>
    <property type="match status" value="1"/>
</dbReference>
<dbReference type="PANTHER" id="PTHR31571">
    <property type="entry name" value="ALTERED INHERITANCE OF MITOCHONDRIA PROTEIN 6"/>
    <property type="match status" value="1"/>
</dbReference>
<accession>A0A173VUK7</accession>
<dbReference type="Proteomes" id="UP000095591">
    <property type="component" value="Unassembled WGS sequence"/>
</dbReference>
<sequence>MKQILSLFITSLALCTACSSPKGSDTVQVAETTTEQMIQKASSAIHYNAFSHNDYWRERPLLDALSFRFNCVEADLWLIDDELYVSHDRPEPNPAITFENLYLKPLVARIQANGGKVYPGSDRPFYLMVDCKAQGEEMYKLLKKQMEPYKEYFCSVDNGEYKEGAVLFFLSGDRPKNSLPKENSRFTFLDGQIKDLGQGIPASLAPVISDNYSDFFTWKGEGEMPADQLQKMREIIRKVHDEGKLFRWWGAPDTEQFKRFFIKEGVDLVGADDLNGLYNVLNER</sequence>
<dbReference type="RefSeq" id="WP_044545169.1">
    <property type="nucleotide sequence ID" value="NZ_CDRH01000175.1"/>
</dbReference>
<organism evidence="2 3">
    <name type="scientific">Parabacteroides distasonis</name>
    <dbReference type="NCBI Taxonomy" id="823"/>
    <lineage>
        <taxon>Bacteria</taxon>
        <taxon>Pseudomonadati</taxon>
        <taxon>Bacteroidota</taxon>
        <taxon>Bacteroidia</taxon>
        <taxon>Bacteroidales</taxon>
        <taxon>Tannerellaceae</taxon>
        <taxon>Parabacteroides</taxon>
    </lineage>
</organism>
<evidence type="ECO:0000313" key="2">
    <source>
        <dbReference type="EMBL" id="CUN30901.1"/>
    </source>
</evidence>
<dbReference type="EMBL" id="CYXP01000009">
    <property type="protein sequence ID" value="CUN30901.1"/>
    <property type="molecule type" value="Genomic_DNA"/>
</dbReference>
<dbReference type="InterPro" id="IPR039559">
    <property type="entry name" value="AIM6_PI-PLC-like_dom"/>
</dbReference>
<protein>
    <recommendedName>
        <fullName evidence="1">Altered inheritance of mitochondria protein 6</fullName>
    </recommendedName>
</protein>
<dbReference type="InterPro" id="IPR017946">
    <property type="entry name" value="PLC-like_Pdiesterase_TIM-brl"/>
</dbReference>
<evidence type="ECO:0000313" key="3">
    <source>
        <dbReference type="Proteomes" id="UP000095591"/>
    </source>
</evidence>
<dbReference type="GO" id="GO:0008081">
    <property type="term" value="F:phosphoric diester hydrolase activity"/>
    <property type="evidence" value="ECO:0007669"/>
    <property type="project" value="InterPro"/>
</dbReference>
<dbReference type="PANTHER" id="PTHR31571:SF1">
    <property type="entry name" value="ALTERED INHERITANCE OF MITOCHONDRIA PROTEIN 6"/>
    <property type="match status" value="1"/>
</dbReference>